<dbReference type="AlphaFoldDB" id="A0AAI8YUB8"/>
<reference evidence="1" key="1">
    <citation type="submission" date="2023-11" db="EMBL/GenBank/DDBJ databases">
        <authorList>
            <person name="Alioto T."/>
            <person name="Alioto T."/>
            <person name="Gomez Garrido J."/>
        </authorList>
    </citation>
    <scope>NUCLEOTIDE SEQUENCE</scope>
</reference>
<name>A0AAI8YUB8_9PEZI</name>
<dbReference type="Proteomes" id="UP001296104">
    <property type="component" value="Unassembled WGS sequence"/>
</dbReference>
<evidence type="ECO:0000313" key="1">
    <source>
        <dbReference type="EMBL" id="CAK3879949.1"/>
    </source>
</evidence>
<protein>
    <submittedName>
        <fullName evidence="1">Uncharacterized protein</fullName>
    </submittedName>
</protein>
<gene>
    <name evidence="1" type="ORF">LECACI_7A002125</name>
</gene>
<proteinExistence type="predicted"/>
<keyword evidence="2" id="KW-1185">Reference proteome</keyword>
<sequence length="149" mass="16263">MATTTYLKIEQPSNDVFKIKEVSDPKDANATSSILPGGSGRFDTFGSATRQTFGEGFLDFDWNAGPIEIKGIISTSTKGVGLELTFNEGDAGTRLIGVFWGNLDTGLQVEYTGGSSNARIYISLREGKYVWVDATRDRWAKKRVILTLA</sequence>
<organism evidence="1 2">
    <name type="scientific">Lecanosticta acicola</name>
    <dbReference type="NCBI Taxonomy" id="111012"/>
    <lineage>
        <taxon>Eukaryota</taxon>
        <taxon>Fungi</taxon>
        <taxon>Dikarya</taxon>
        <taxon>Ascomycota</taxon>
        <taxon>Pezizomycotina</taxon>
        <taxon>Dothideomycetes</taxon>
        <taxon>Dothideomycetidae</taxon>
        <taxon>Mycosphaerellales</taxon>
        <taxon>Mycosphaerellaceae</taxon>
        <taxon>Lecanosticta</taxon>
    </lineage>
</organism>
<comment type="caution">
    <text evidence="1">The sequence shown here is derived from an EMBL/GenBank/DDBJ whole genome shotgun (WGS) entry which is preliminary data.</text>
</comment>
<dbReference type="EMBL" id="CAVMBE010000009">
    <property type="protein sequence ID" value="CAK3879949.1"/>
    <property type="molecule type" value="Genomic_DNA"/>
</dbReference>
<accession>A0AAI8YUB8</accession>
<evidence type="ECO:0000313" key="2">
    <source>
        <dbReference type="Proteomes" id="UP001296104"/>
    </source>
</evidence>